<dbReference type="InterPro" id="IPR001128">
    <property type="entry name" value="Cyt_P450"/>
</dbReference>
<evidence type="ECO:0000256" key="3">
    <source>
        <dbReference type="RuleBase" id="RU000461"/>
    </source>
</evidence>
<dbReference type="PRINTS" id="PR00385">
    <property type="entry name" value="P450"/>
</dbReference>
<keyword evidence="3 4" id="KW-0503">Monooxygenase</keyword>
<keyword evidence="3" id="KW-0408">Iron</keyword>
<evidence type="ECO:0000313" key="5">
    <source>
        <dbReference type="Proteomes" id="UP000316095"/>
    </source>
</evidence>
<dbReference type="OrthoDB" id="9789468at2"/>
<gene>
    <name evidence="4" type="ORF">Pan54_34140</name>
</gene>
<dbReference type="PROSITE" id="PS00086">
    <property type="entry name" value="CYTOCHROME_P450"/>
    <property type="match status" value="1"/>
</dbReference>
<evidence type="ECO:0000313" key="4">
    <source>
        <dbReference type="EMBL" id="TWT62670.1"/>
    </source>
</evidence>
<protein>
    <submittedName>
        <fullName evidence="4">Epi-isozizaene 5-monooxygenase/(E)-beta-farnesene synthase</fullName>
        <ecNumber evidence="4">1.14.13.106</ecNumber>
    </submittedName>
</protein>
<dbReference type="Gene3D" id="1.10.630.10">
    <property type="entry name" value="Cytochrome P450"/>
    <property type="match status" value="1"/>
</dbReference>
<comment type="caution">
    <text evidence="4">The sequence shown here is derived from an EMBL/GenBank/DDBJ whole genome shotgun (WGS) entry which is preliminary data.</text>
</comment>
<accession>A0A5C5XI70</accession>
<dbReference type="GO" id="GO:0005506">
    <property type="term" value="F:iron ion binding"/>
    <property type="evidence" value="ECO:0007669"/>
    <property type="project" value="InterPro"/>
</dbReference>
<dbReference type="GO" id="GO:0004497">
    <property type="term" value="F:monooxygenase activity"/>
    <property type="evidence" value="ECO:0007669"/>
    <property type="project" value="UniProtKB-KW"/>
</dbReference>
<comment type="cofactor">
    <cofactor evidence="1">
        <name>heme</name>
        <dbReference type="ChEBI" id="CHEBI:30413"/>
    </cofactor>
</comment>
<dbReference type="CDD" id="cd00302">
    <property type="entry name" value="cytochrome_P450"/>
    <property type="match status" value="1"/>
</dbReference>
<dbReference type="RefSeq" id="WP_146504500.1">
    <property type="nucleotide sequence ID" value="NZ_SJPG01000001.1"/>
</dbReference>
<dbReference type="InterPro" id="IPR050121">
    <property type="entry name" value="Cytochrome_P450_monoxygenase"/>
</dbReference>
<dbReference type="InterPro" id="IPR017972">
    <property type="entry name" value="Cyt_P450_CS"/>
</dbReference>
<keyword evidence="5" id="KW-1185">Reference proteome</keyword>
<evidence type="ECO:0000256" key="1">
    <source>
        <dbReference type="ARBA" id="ARBA00001971"/>
    </source>
</evidence>
<dbReference type="Pfam" id="PF00067">
    <property type="entry name" value="p450"/>
    <property type="match status" value="1"/>
</dbReference>
<dbReference type="EC" id="1.14.13.106" evidence="4"/>
<evidence type="ECO:0000256" key="2">
    <source>
        <dbReference type="ARBA" id="ARBA00010617"/>
    </source>
</evidence>
<reference evidence="4 5" key="1">
    <citation type="submission" date="2019-02" db="EMBL/GenBank/DDBJ databases">
        <title>Deep-cultivation of Planctomycetes and their phenomic and genomic characterization uncovers novel biology.</title>
        <authorList>
            <person name="Wiegand S."/>
            <person name="Jogler M."/>
            <person name="Boedeker C."/>
            <person name="Pinto D."/>
            <person name="Vollmers J."/>
            <person name="Rivas-Marin E."/>
            <person name="Kohn T."/>
            <person name="Peeters S.H."/>
            <person name="Heuer A."/>
            <person name="Rast P."/>
            <person name="Oberbeckmann S."/>
            <person name="Bunk B."/>
            <person name="Jeske O."/>
            <person name="Meyerdierks A."/>
            <person name="Storesund J.E."/>
            <person name="Kallscheuer N."/>
            <person name="Luecker S."/>
            <person name="Lage O.M."/>
            <person name="Pohl T."/>
            <person name="Merkel B.J."/>
            <person name="Hornburger P."/>
            <person name="Mueller R.-W."/>
            <person name="Bruemmer F."/>
            <person name="Labrenz M."/>
            <person name="Spormann A.M."/>
            <person name="Op Den Camp H."/>
            <person name="Overmann J."/>
            <person name="Amann R."/>
            <person name="Jetten M.S.M."/>
            <person name="Mascher T."/>
            <person name="Medema M.H."/>
            <person name="Devos D.P."/>
            <person name="Kaster A.-K."/>
            <person name="Ovreas L."/>
            <person name="Rohde M."/>
            <person name="Galperin M.Y."/>
            <person name="Jogler C."/>
        </authorList>
    </citation>
    <scope>NUCLEOTIDE SEQUENCE [LARGE SCALE GENOMIC DNA]</scope>
    <source>
        <strain evidence="4 5">Pan54</strain>
    </source>
</reference>
<dbReference type="Proteomes" id="UP000316095">
    <property type="component" value="Unassembled WGS sequence"/>
</dbReference>
<dbReference type="PANTHER" id="PTHR24305">
    <property type="entry name" value="CYTOCHROME P450"/>
    <property type="match status" value="1"/>
</dbReference>
<dbReference type="EMBL" id="SJPG01000001">
    <property type="protein sequence ID" value="TWT62670.1"/>
    <property type="molecule type" value="Genomic_DNA"/>
</dbReference>
<keyword evidence="3" id="KW-0479">Metal-binding</keyword>
<name>A0A5C5XI70_9PLAN</name>
<dbReference type="PANTHER" id="PTHR24305:SF166">
    <property type="entry name" value="CYTOCHROME P450 12A4, MITOCHONDRIAL-RELATED"/>
    <property type="match status" value="1"/>
</dbReference>
<dbReference type="GO" id="GO:0020037">
    <property type="term" value="F:heme binding"/>
    <property type="evidence" value="ECO:0007669"/>
    <property type="project" value="InterPro"/>
</dbReference>
<keyword evidence="3" id="KW-0349">Heme</keyword>
<proteinExistence type="inferred from homology"/>
<dbReference type="SUPFAM" id="SSF48264">
    <property type="entry name" value="Cytochrome P450"/>
    <property type="match status" value="1"/>
</dbReference>
<keyword evidence="3 4" id="KW-0560">Oxidoreductase</keyword>
<comment type="similarity">
    <text evidence="2 3">Belongs to the cytochrome P450 family.</text>
</comment>
<sequence length="501" mass="56482">MSGARWFSRTWKQMIGQSPFEGDIQPTRIPLYSPFSGRPTLPFPHPWNYQQPLRILETFFHEADGVESSGKHNRYLEILGFAPVFVTRDPGVIRAITTATGDKPGQFDRDTLPSTGIARATGKDTLLFSNGVEWKRQRKLSASPFGKTSLFQPEVFHEFAETFRQTVTERLEILHQRLAESGASKLRVQLEPEIKAVMLELLTNNFFGTDISYVDLRNRFVPALERVIDHIVSDTVWNRLGIPIRKMPAFTAGIAQAKRDDADFEDLTTLVLDARKTNRGHWKQFKSDSPDEALRSNIKVFLAGALEATTSYAAWTLSHLAHDPVAQDQVYSEVKEMTDYSPENLEQAKYFTNVLEETLRLTPSLYFLPRRATADTWIETSDGRKLLLPSGTHILLDIWHANRHEDHWGIEKSGSPATEFVPERWSELAKRGGSSKDNLHFGFGHGPRVCPGKHLGQLEVALAVGAFVKLFRFQAVECKLDAKAGVSTKPADGVLIDLELR</sequence>
<dbReference type="InterPro" id="IPR036396">
    <property type="entry name" value="Cyt_P450_sf"/>
</dbReference>
<dbReference type="AlphaFoldDB" id="A0A5C5XI70"/>
<dbReference type="GO" id="GO:0016705">
    <property type="term" value="F:oxidoreductase activity, acting on paired donors, with incorporation or reduction of molecular oxygen"/>
    <property type="evidence" value="ECO:0007669"/>
    <property type="project" value="InterPro"/>
</dbReference>
<organism evidence="4 5">
    <name type="scientific">Rubinisphaera italica</name>
    <dbReference type="NCBI Taxonomy" id="2527969"/>
    <lineage>
        <taxon>Bacteria</taxon>
        <taxon>Pseudomonadati</taxon>
        <taxon>Planctomycetota</taxon>
        <taxon>Planctomycetia</taxon>
        <taxon>Planctomycetales</taxon>
        <taxon>Planctomycetaceae</taxon>
        <taxon>Rubinisphaera</taxon>
    </lineage>
</organism>